<sequence length="102" mass="11792">MAFGAETTRTSDITFVRGTQREIACECWCTSKGKITPLMIKLPDEDGEMQIIRDIMVHSQEKRLYAGIPSLEYDCTLGIGGRQVRIWLIFYQTEGRWVLNFR</sequence>
<dbReference type="AlphaFoldDB" id="A0A2K4ZC49"/>
<proteinExistence type="predicted"/>
<keyword evidence="2" id="KW-1185">Reference proteome</keyword>
<evidence type="ECO:0000313" key="1">
    <source>
        <dbReference type="EMBL" id="SOY28034.1"/>
    </source>
</evidence>
<evidence type="ECO:0000313" key="2">
    <source>
        <dbReference type="Proteomes" id="UP000236311"/>
    </source>
</evidence>
<dbReference type="OrthoDB" id="9796949at2"/>
<organism evidence="1 2">
    <name type="scientific">Acetatifactor muris</name>
    <dbReference type="NCBI Taxonomy" id="879566"/>
    <lineage>
        <taxon>Bacteria</taxon>
        <taxon>Bacillati</taxon>
        <taxon>Bacillota</taxon>
        <taxon>Clostridia</taxon>
        <taxon>Lachnospirales</taxon>
        <taxon>Lachnospiraceae</taxon>
        <taxon>Acetatifactor</taxon>
    </lineage>
</organism>
<dbReference type="RefSeq" id="WP_103238143.1">
    <property type="nucleotide sequence ID" value="NZ_JANJZD010000003.1"/>
</dbReference>
<name>A0A2K4ZC49_9FIRM</name>
<accession>A0A2K4ZC49</accession>
<reference evidence="1 2" key="1">
    <citation type="submission" date="2018-01" db="EMBL/GenBank/DDBJ databases">
        <authorList>
            <person name="Gaut B.S."/>
            <person name="Morton B.R."/>
            <person name="Clegg M.T."/>
            <person name="Duvall M.R."/>
        </authorList>
    </citation>
    <scope>NUCLEOTIDE SEQUENCE [LARGE SCALE GENOMIC DNA]</scope>
    <source>
        <strain evidence="1">GP69</strain>
    </source>
</reference>
<protein>
    <submittedName>
        <fullName evidence="1">Uncharacterized protein</fullName>
    </submittedName>
</protein>
<gene>
    <name evidence="1" type="ORF">AMURIS_00739</name>
</gene>
<dbReference type="EMBL" id="OFSM01000003">
    <property type="protein sequence ID" value="SOY28034.1"/>
    <property type="molecule type" value="Genomic_DNA"/>
</dbReference>
<dbReference type="Proteomes" id="UP000236311">
    <property type="component" value="Unassembled WGS sequence"/>
</dbReference>